<proteinExistence type="predicted"/>
<accession>A0ABN8Z6E3</accession>
<reference evidence="3" key="1">
    <citation type="submission" date="2023-04" db="EMBL/GenBank/DDBJ databases">
        <authorList>
            <consortium name="ELIXIR-Norway"/>
        </authorList>
    </citation>
    <scope>NUCLEOTIDE SEQUENCE [LARGE SCALE GENOMIC DNA]</scope>
</reference>
<dbReference type="Proteomes" id="UP001176941">
    <property type="component" value="Chromosome 3"/>
</dbReference>
<gene>
    <name evidence="3" type="ORF">MRATA1EN1_LOCUS18402</name>
</gene>
<sequence>MMGNSMEVQWLGLHAFSVVAWVPSLMREVRCYNLHSMAKKNNTNKIHDGCPKKDTKNKLQGLPDGSVVKTSPFNAGDTGMIPDPGRSHMLPSNRACVPQLLSLFCGAQEPQPLGPEATATEACTP</sequence>
<protein>
    <submittedName>
        <fullName evidence="3">Uncharacterized protein</fullName>
    </submittedName>
</protein>
<feature type="region of interest" description="Disordered" evidence="1">
    <location>
        <begin position="45"/>
        <end position="87"/>
    </location>
</feature>
<keyword evidence="4" id="KW-1185">Reference proteome</keyword>
<keyword evidence="2" id="KW-0732">Signal</keyword>
<evidence type="ECO:0000256" key="2">
    <source>
        <dbReference type="SAM" id="SignalP"/>
    </source>
</evidence>
<evidence type="ECO:0000313" key="4">
    <source>
        <dbReference type="Proteomes" id="UP001176941"/>
    </source>
</evidence>
<organism evidence="3 4">
    <name type="scientific">Rangifer tarandus platyrhynchus</name>
    <name type="common">Svalbard reindeer</name>
    <dbReference type="NCBI Taxonomy" id="3082113"/>
    <lineage>
        <taxon>Eukaryota</taxon>
        <taxon>Metazoa</taxon>
        <taxon>Chordata</taxon>
        <taxon>Craniata</taxon>
        <taxon>Vertebrata</taxon>
        <taxon>Euteleostomi</taxon>
        <taxon>Mammalia</taxon>
        <taxon>Eutheria</taxon>
        <taxon>Laurasiatheria</taxon>
        <taxon>Artiodactyla</taxon>
        <taxon>Ruminantia</taxon>
        <taxon>Pecora</taxon>
        <taxon>Cervidae</taxon>
        <taxon>Odocoileinae</taxon>
        <taxon>Rangifer</taxon>
    </lineage>
</organism>
<evidence type="ECO:0000256" key="1">
    <source>
        <dbReference type="SAM" id="MobiDB-lite"/>
    </source>
</evidence>
<evidence type="ECO:0000313" key="3">
    <source>
        <dbReference type="EMBL" id="CAI9169440.1"/>
    </source>
</evidence>
<name>A0ABN8Z6E3_RANTA</name>
<dbReference type="EMBL" id="OX459939">
    <property type="protein sequence ID" value="CAI9169440.1"/>
    <property type="molecule type" value="Genomic_DNA"/>
</dbReference>
<feature type="chain" id="PRO_5047199373" evidence="2">
    <location>
        <begin position="32"/>
        <end position="125"/>
    </location>
</feature>
<feature type="compositionally biased region" description="Basic and acidic residues" evidence="1">
    <location>
        <begin position="45"/>
        <end position="57"/>
    </location>
</feature>
<feature type="signal peptide" evidence="2">
    <location>
        <begin position="1"/>
        <end position="31"/>
    </location>
</feature>